<evidence type="ECO:0000313" key="14">
    <source>
        <dbReference type="EMBL" id="OGM10290.1"/>
    </source>
</evidence>
<dbReference type="Proteomes" id="UP000176778">
    <property type="component" value="Unassembled WGS sequence"/>
</dbReference>
<dbReference type="STRING" id="1802479.A2Y68_02520"/>
<dbReference type="GO" id="GO:0052381">
    <property type="term" value="F:tRNA dimethylallyltransferase activity"/>
    <property type="evidence" value="ECO:0007669"/>
    <property type="project" value="UniProtKB-UniRule"/>
</dbReference>
<dbReference type="AlphaFoldDB" id="A0A1F7X5B0"/>
<protein>
    <recommendedName>
        <fullName evidence="10">tRNA dimethylallyltransferase</fullName>
        <ecNumber evidence="10">2.5.1.75</ecNumber>
    </recommendedName>
    <alternativeName>
        <fullName evidence="10">Dimethylallyl diphosphate:tRNA dimethylallyltransferase</fullName>
        <shortName evidence="10">DMAPP:tRNA dimethylallyltransferase</shortName>
        <shortName evidence="10">DMATase</shortName>
    </alternativeName>
    <alternativeName>
        <fullName evidence="10">Isopentenyl-diphosphate:tRNA isopentenyltransferase</fullName>
        <shortName evidence="10">IPP transferase</shortName>
        <shortName evidence="10">IPPT</shortName>
        <shortName evidence="10">IPTase</shortName>
    </alternativeName>
</protein>
<dbReference type="NCBIfam" id="TIGR00174">
    <property type="entry name" value="miaA"/>
    <property type="match status" value="1"/>
</dbReference>
<evidence type="ECO:0000256" key="13">
    <source>
        <dbReference type="RuleBase" id="RU003785"/>
    </source>
</evidence>
<keyword evidence="5 10" id="KW-0819">tRNA processing</keyword>
<dbReference type="GO" id="GO:0006400">
    <property type="term" value="P:tRNA modification"/>
    <property type="evidence" value="ECO:0007669"/>
    <property type="project" value="TreeGrafter"/>
</dbReference>
<evidence type="ECO:0000256" key="6">
    <source>
        <dbReference type="ARBA" id="ARBA00022741"/>
    </source>
</evidence>
<comment type="caution">
    <text evidence="14">The sequence shown here is derived from an EMBL/GenBank/DDBJ whole genome shotgun (WGS) entry which is preliminary data.</text>
</comment>
<keyword evidence="4 10" id="KW-0808">Transferase</keyword>
<evidence type="ECO:0000256" key="12">
    <source>
        <dbReference type="RuleBase" id="RU003784"/>
    </source>
</evidence>
<evidence type="ECO:0000256" key="3">
    <source>
        <dbReference type="ARBA" id="ARBA00005842"/>
    </source>
</evidence>
<evidence type="ECO:0000256" key="5">
    <source>
        <dbReference type="ARBA" id="ARBA00022694"/>
    </source>
</evidence>
<feature type="region of interest" description="Interaction with substrate tRNA" evidence="10">
    <location>
        <begin position="34"/>
        <end position="37"/>
    </location>
</feature>
<organism evidence="14 15">
    <name type="scientific">Candidatus Woesebacteria bacterium RBG_13_46_13</name>
    <dbReference type="NCBI Taxonomy" id="1802479"/>
    <lineage>
        <taxon>Bacteria</taxon>
        <taxon>Candidatus Woeseibacteriota</taxon>
    </lineage>
</organism>
<comment type="subunit">
    <text evidence="10">Monomer.</text>
</comment>
<comment type="caution">
    <text evidence="10">Lacks conserved residue(s) required for the propagation of feature annotation.</text>
</comment>
<sequence>MGKLLIICGPTAVGKTSLAIELARTLEGELVSADSKQVYKGLDIGTGKDIPPQAKRKGFYLYKGVKIWGYDLVGASQDYSVAQFVAFAQDRIKRIRKDGKLPILVGGTGLYIRAIVDGIGTVEIPNNNALRKNLAEKEVQELFELLAQLDPIKAGSLNASDKKNPRRLIRAIEIATWRLNSGGRKLKQVRPQEDALFIGLIAPKKVLYERIDKRVETRLRAGIIKEITALLKSGVDWDNQSMSSLGYRQWREYFAGVSSKEEVVKLWKVQERKYAKRQITWFKKDLRIIWFDVVSPGWREKVEKLVKKWYKLS</sequence>
<keyword evidence="8 10" id="KW-0460">Magnesium</keyword>
<evidence type="ECO:0000256" key="1">
    <source>
        <dbReference type="ARBA" id="ARBA00001946"/>
    </source>
</evidence>
<comment type="cofactor">
    <cofactor evidence="1 10">
        <name>Mg(2+)</name>
        <dbReference type="ChEBI" id="CHEBI:18420"/>
    </cofactor>
</comment>
<dbReference type="InterPro" id="IPR039657">
    <property type="entry name" value="Dimethylallyltransferase"/>
</dbReference>
<proteinExistence type="inferred from homology"/>
<feature type="binding site" evidence="10">
    <location>
        <begin position="9"/>
        <end position="16"/>
    </location>
    <ligand>
        <name>ATP</name>
        <dbReference type="ChEBI" id="CHEBI:30616"/>
    </ligand>
</feature>
<evidence type="ECO:0000256" key="11">
    <source>
        <dbReference type="RuleBase" id="RU003783"/>
    </source>
</evidence>
<dbReference type="InterPro" id="IPR018022">
    <property type="entry name" value="IPT"/>
</dbReference>
<comment type="function">
    <text evidence="2 10 12">Catalyzes the transfer of a dimethylallyl group onto the adenine at position 37 in tRNAs that read codons beginning with uridine, leading to the formation of N6-(dimethylallyl)adenosine (i(6)A).</text>
</comment>
<evidence type="ECO:0000256" key="9">
    <source>
        <dbReference type="ARBA" id="ARBA00049563"/>
    </source>
</evidence>
<evidence type="ECO:0000256" key="8">
    <source>
        <dbReference type="ARBA" id="ARBA00022842"/>
    </source>
</evidence>
<dbReference type="SUPFAM" id="SSF52540">
    <property type="entry name" value="P-loop containing nucleoside triphosphate hydrolases"/>
    <property type="match status" value="2"/>
</dbReference>
<gene>
    <name evidence="10" type="primary">miaA</name>
    <name evidence="14" type="ORF">A2Y68_02520</name>
</gene>
<name>A0A1F7X5B0_9BACT</name>
<comment type="catalytic activity">
    <reaction evidence="9 10 11">
        <text>adenosine(37) in tRNA + dimethylallyl diphosphate = N(6)-dimethylallyladenosine(37) in tRNA + diphosphate</text>
        <dbReference type="Rhea" id="RHEA:26482"/>
        <dbReference type="Rhea" id="RHEA-COMP:10162"/>
        <dbReference type="Rhea" id="RHEA-COMP:10375"/>
        <dbReference type="ChEBI" id="CHEBI:33019"/>
        <dbReference type="ChEBI" id="CHEBI:57623"/>
        <dbReference type="ChEBI" id="CHEBI:74411"/>
        <dbReference type="ChEBI" id="CHEBI:74415"/>
        <dbReference type="EC" id="2.5.1.75"/>
    </reaction>
</comment>
<dbReference type="Gene3D" id="1.10.20.140">
    <property type="match status" value="1"/>
</dbReference>
<keyword evidence="7 10" id="KW-0067">ATP-binding</keyword>
<feature type="binding site" evidence="10">
    <location>
        <begin position="11"/>
        <end position="16"/>
    </location>
    <ligand>
        <name>substrate</name>
    </ligand>
</feature>
<dbReference type="Pfam" id="PF01715">
    <property type="entry name" value="IPPT"/>
    <property type="match status" value="1"/>
</dbReference>
<feature type="site" description="Interaction with substrate tRNA" evidence="10">
    <location>
        <position position="131"/>
    </location>
</feature>
<dbReference type="HAMAP" id="MF_00185">
    <property type="entry name" value="IPP_trans"/>
    <property type="match status" value="1"/>
</dbReference>
<dbReference type="InterPro" id="IPR027417">
    <property type="entry name" value="P-loop_NTPase"/>
</dbReference>
<comment type="similarity">
    <text evidence="3 10 13">Belongs to the IPP transferase family.</text>
</comment>
<dbReference type="PANTHER" id="PTHR11088:SF60">
    <property type="entry name" value="TRNA DIMETHYLALLYLTRANSFERASE"/>
    <property type="match status" value="1"/>
</dbReference>
<dbReference type="EC" id="2.5.1.75" evidence="10"/>
<dbReference type="GO" id="GO:0005524">
    <property type="term" value="F:ATP binding"/>
    <property type="evidence" value="ECO:0007669"/>
    <property type="project" value="UniProtKB-UniRule"/>
</dbReference>
<evidence type="ECO:0000256" key="7">
    <source>
        <dbReference type="ARBA" id="ARBA00022840"/>
    </source>
</evidence>
<evidence type="ECO:0000256" key="2">
    <source>
        <dbReference type="ARBA" id="ARBA00003213"/>
    </source>
</evidence>
<keyword evidence="6 10" id="KW-0547">Nucleotide-binding</keyword>
<accession>A0A1F7X5B0</accession>
<dbReference type="Gene3D" id="3.40.50.300">
    <property type="entry name" value="P-loop containing nucleotide triphosphate hydrolases"/>
    <property type="match status" value="1"/>
</dbReference>
<feature type="site" description="Interaction with substrate tRNA" evidence="10">
    <location>
        <position position="108"/>
    </location>
</feature>
<evidence type="ECO:0000256" key="4">
    <source>
        <dbReference type="ARBA" id="ARBA00022679"/>
    </source>
</evidence>
<reference evidence="14 15" key="1">
    <citation type="journal article" date="2016" name="Nat. Commun.">
        <title>Thousands of microbial genomes shed light on interconnected biogeochemical processes in an aquifer system.</title>
        <authorList>
            <person name="Anantharaman K."/>
            <person name="Brown C.T."/>
            <person name="Hug L.A."/>
            <person name="Sharon I."/>
            <person name="Castelle C.J."/>
            <person name="Probst A.J."/>
            <person name="Thomas B.C."/>
            <person name="Singh A."/>
            <person name="Wilkins M.J."/>
            <person name="Karaoz U."/>
            <person name="Brodie E.L."/>
            <person name="Williams K.H."/>
            <person name="Hubbard S.S."/>
            <person name="Banfield J.F."/>
        </authorList>
    </citation>
    <scope>NUCLEOTIDE SEQUENCE [LARGE SCALE GENOMIC DNA]</scope>
</reference>
<dbReference type="PANTHER" id="PTHR11088">
    <property type="entry name" value="TRNA DIMETHYLALLYLTRANSFERASE"/>
    <property type="match status" value="1"/>
</dbReference>
<evidence type="ECO:0000313" key="15">
    <source>
        <dbReference type="Proteomes" id="UP000176778"/>
    </source>
</evidence>
<dbReference type="EMBL" id="MGFR01000001">
    <property type="protein sequence ID" value="OGM10290.1"/>
    <property type="molecule type" value="Genomic_DNA"/>
</dbReference>
<evidence type="ECO:0000256" key="10">
    <source>
        <dbReference type="HAMAP-Rule" id="MF_00185"/>
    </source>
</evidence>